<sequence length="234" mass="26629">MDFFMSQESLTAVEWIFRAATGFTFLLVITKLMGQRSISQLRFLDFVMALLIGNIMAHPLSDEGLGMKGSMLTMGTLVILYLIGVYLSLHSTFIRKILDPSPIPIIHNGEILYKNLKKARIPIESLLSELRKQQIEEVHKVAIALWEPGGEISFFLKPQYQPVTIQDVALPFKAFDLPIPIIEDGRVNLSALMKLNKNGSWLYDQLRNSHDVTVHEVLLATIDKQDQIKIYLYK</sequence>
<dbReference type="InterPro" id="IPR023090">
    <property type="entry name" value="UPF0702_alpha/beta_dom_sf"/>
</dbReference>
<dbReference type="EMBL" id="LIXZ01000013">
    <property type="protein sequence ID" value="KPL58702.1"/>
    <property type="molecule type" value="Genomic_DNA"/>
</dbReference>
<evidence type="ECO:0000256" key="7">
    <source>
        <dbReference type="SAM" id="Phobius"/>
    </source>
</evidence>
<comment type="similarity">
    <text evidence="2">Belongs to the UPF0702 family.</text>
</comment>
<gene>
    <name evidence="9" type="ORF">AM506_15330</name>
</gene>
<evidence type="ECO:0000256" key="2">
    <source>
        <dbReference type="ARBA" id="ARBA00006448"/>
    </source>
</evidence>
<evidence type="ECO:0000313" key="9">
    <source>
        <dbReference type="EMBL" id="KPL58702.1"/>
    </source>
</evidence>
<keyword evidence="4 7" id="KW-0812">Transmembrane</keyword>
<keyword evidence="5 7" id="KW-1133">Transmembrane helix</keyword>
<feature type="domain" description="YetF C-terminal" evidence="8">
    <location>
        <begin position="90"/>
        <end position="222"/>
    </location>
</feature>
<organism evidence="9 10">
    <name type="scientific">Rossellomorea vietnamensis</name>
    <dbReference type="NCBI Taxonomy" id="218284"/>
    <lineage>
        <taxon>Bacteria</taxon>
        <taxon>Bacillati</taxon>
        <taxon>Bacillota</taxon>
        <taxon>Bacilli</taxon>
        <taxon>Bacillales</taxon>
        <taxon>Bacillaceae</taxon>
        <taxon>Rossellomorea</taxon>
    </lineage>
</organism>
<dbReference type="GO" id="GO:0005886">
    <property type="term" value="C:plasma membrane"/>
    <property type="evidence" value="ECO:0007669"/>
    <property type="project" value="UniProtKB-SubCell"/>
</dbReference>
<evidence type="ECO:0000256" key="1">
    <source>
        <dbReference type="ARBA" id="ARBA00004651"/>
    </source>
</evidence>
<evidence type="ECO:0000256" key="6">
    <source>
        <dbReference type="ARBA" id="ARBA00023136"/>
    </source>
</evidence>
<proteinExistence type="inferred from homology"/>
<evidence type="ECO:0000256" key="4">
    <source>
        <dbReference type="ARBA" id="ARBA00022692"/>
    </source>
</evidence>
<dbReference type="Pfam" id="PF04239">
    <property type="entry name" value="DUF421"/>
    <property type="match status" value="1"/>
</dbReference>
<dbReference type="AlphaFoldDB" id="A0A0P6VZT4"/>
<evidence type="ECO:0000256" key="3">
    <source>
        <dbReference type="ARBA" id="ARBA00022475"/>
    </source>
</evidence>
<evidence type="ECO:0000256" key="5">
    <source>
        <dbReference type="ARBA" id="ARBA00022989"/>
    </source>
</evidence>
<reference evidence="9 10" key="1">
    <citation type="submission" date="2015-08" db="EMBL/GenBank/DDBJ databases">
        <title>Draft Genome Sequence of Bacillus vietnamensis UCD-SED5.</title>
        <authorList>
            <person name="Lee R.D."/>
            <person name="Jospin G."/>
            <person name="Lang J.M."/>
            <person name="Coil D.A."/>
            <person name="Eisen J.A."/>
        </authorList>
    </citation>
    <scope>NUCLEOTIDE SEQUENCE [LARGE SCALE GENOMIC DNA]</scope>
    <source>
        <strain evidence="9 10">UCD-SED5</strain>
    </source>
</reference>
<accession>A0A0P6VZT4</accession>
<dbReference type="InterPro" id="IPR007353">
    <property type="entry name" value="DUF421"/>
</dbReference>
<evidence type="ECO:0000259" key="8">
    <source>
        <dbReference type="Pfam" id="PF04239"/>
    </source>
</evidence>
<comment type="subcellular location">
    <subcellularLocation>
        <location evidence="1">Cell membrane</location>
        <topology evidence="1">Multi-pass membrane protein</topology>
    </subcellularLocation>
</comment>
<evidence type="ECO:0000313" key="10">
    <source>
        <dbReference type="Proteomes" id="UP000050398"/>
    </source>
</evidence>
<dbReference type="PANTHER" id="PTHR34582">
    <property type="entry name" value="UPF0702 TRANSMEMBRANE PROTEIN YCAP"/>
    <property type="match status" value="1"/>
</dbReference>
<name>A0A0P6VZT4_9BACI</name>
<dbReference type="OrthoDB" id="1899680at2"/>
<feature type="transmembrane region" description="Helical" evidence="7">
    <location>
        <begin position="12"/>
        <end position="29"/>
    </location>
</feature>
<protein>
    <recommendedName>
        <fullName evidence="8">YetF C-terminal domain-containing protein</fullName>
    </recommendedName>
</protein>
<dbReference type="PANTHER" id="PTHR34582:SF5">
    <property type="entry name" value="UPF0702 TRANSMEMBRANE PROTEIN YETF"/>
    <property type="match status" value="1"/>
</dbReference>
<dbReference type="Proteomes" id="UP000050398">
    <property type="component" value="Unassembled WGS sequence"/>
</dbReference>
<comment type="caution">
    <text evidence="9">The sequence shown here is derived from an EMBL/GenBank/DDBJ whole genome shotgun (WGS) entry which is preliminary data.</text>
</comment>
<feature type="transmembrane region" description="Helical" evidence="7">
    <location>
        <begin position="72"/>
        <end position="89"/>
    </location>
</feature>
<dbReference type="Gene3D" id="3.30.240.20">
    <property type="entry name" value="bsu07140 like domains"/>
    <property type="match status" value="2"/>
</dbReference>
<keyword evidence="6 7" id="KW-0472">Membrane</keyword>
<dbReference type="PATRIC" id="fig|218284.4.peg.1256"/>
<feature type="transmembrane region" description="Helical" evidence="7">
    <location>
        <begin position="41"/>
        <end position="60"/>
    </location>
</feature>
<keyword evidence="3" id="KW-1003">Cell membrane</keyword>